<dbReference type="Proteomes" id="UP000515317">
    <property type="component" value="Chromosome"/>
</dbReference>
<evidence type="ECO:0000313" key="4">
    <source>
        <dbReference type="EMBL" id="BCJ90434.1"/>
    </source>
</evidence>
<dbReference type="FunFam" id="3.40.50.720:FF:000173">
    <property type="entry name" value="3-oxoacyl-[acyl-carrier protein] reductase"/>
    <property type="match status" value="1"/>
</dbReference>
<dbReference type="PANTHER" id="PTHR42879">
    <property type="entry name" value="3-OXOACYL-(ACYL-CARRIER-PROTEIN) REDUCTASE"/>
    <property type="match status" value="1"/>
</dbReference>
<dbReference type="Gene3D" id="3.40.50.720">
    <property type="entry name" value="NAD(P)-binding Rossmann-like Domain"/>
    <property type="match status" value="1"/>
</dbReference>
<accession>A0A6S6QJG6</accession>
<dbReference type="PANTHER" id="PTHR42879:SF2">
    <property type="entry name" value="3-OXOACYL-[ACYL-CARRIER-PROTEIN] REDUCTASE FABG"/>
    <property type="match status" value="1"/>
</dbReference>
<dbReference type="KEGG" id="tso:IZ6_11690"/>
<dbReference type="PRINTS" id="PR00080">
    <property type="entry name" value="SDRFAMILY"/>
</dbReference>
<dbReference type="InterPro" id="IPR002347">
    <property type="entry name" value="SDR_fam"/>
</dbReference>
<dbReference type="EMBL" id="AP023361">
    <property type="protein sequence ID" value="BCJ90434.1"/>
    <property type="molecule type" value="Genomic_DNA"/>
</dbReference>
<dbReference type="SUPFAM" id="SSF51735">
    <property type="entry name" value="NAD(P)-binding Rossmann-fold domains"/>
    <property type="match status" value="1"/>
</dbReference>
<evidence type="ECO:0000256" key="2">
    <source>
        <dbReference type="ARBA" id="ARBA00023002"/>
    </source>
</evidence>
<evidence type="ECO:0000313" key="5">
    <source>
        <dbReference type="Proteomes" id="UP000515317"/>
    </source>
</evidence>
<gene>
    <name evidence="4" type="primary">fabG_2</name>
    <name evidence="4" type="ORF">IZ6_11690</name>
</gene>
<dbReference type="InterPro" id="IPR050259">
    <property type="entry name" value="SDR"/>
</dbReference>
<dbReference type="Pfam" id="PF00106">
    <property type="entry name" value="adh_short"/>
    <property type="match status" value="1"/>
</dbReference>
<dbReference type="InterPro" id="IPR036291">
    <property type="entry name" value="NAD(P)-bd_dom_sf"/>
</dbReference>
<evidence type="ECO:0000256" key="3">
    <source>
        <dbReference type="RuleBase" id="RU000363"/>
    </source>
</evidence>
<keyword evidence="5" id="KW-1185">Reference proteome</keyword>
<dbReference type="RefSeq" id="WP_222877061.1">
    <property type="nucleotide sequence ID" value="NZ_AP023361.1"/>
</dbReference>
<dbReference type="PRINTS" id="PR00081">
    <property type="entry name" value="GDHRDH"/>
</dbReference>
<dbReference type="GO" id="GO:0016491">
    <property type="term" value="F:oxidoreductase activity"/>
    <property type="evidence" value="ECO:0007669"/>
    <property type="project" value="UniProtKB-KW"/>
</dbReference>
<sequence>MALSGRLDGKVALITGSARRIGRASAIELAKEGAHVVIHAKSSSAEIEAVAKEIRDLGGKASTALADITDEKSVQGLIDGIVKSQGGLHIVVNNAAIRNETAFEKITLEDWRAVNSVVTEGAFLVTRAAIPHLVKAKWGRVIAIGGVAGHSGVFDRVHVATAKASLIGFTKAIAVEYAQHGVTANLVVPGKIGGPRSATSGKGGAFPNNAEPIVTQEGFPEDVAEIVRSLTVSGFVTGQTVHVNGGMYFI</sequence>
<organism evidence="4 5">
    <name type="scientific">Terrihabitans soli</name>
    <dbReference type="NCBI Taxonomy" id="708113"/>
    <lineage>
        <taxon>Bacteria</taxon>
        <taxon>Pseudomonadati</taxon>
        <taxon>Pseudomonadota</taxon>
        <taxon>Alphaproteobacteria</taxon>
        <taxon>Hyphomicrobiales</taxon>
        <taxon>Terrihabitans</taxon>
    </lineage>
</organism>
<protein>
    <submittedName>
        <fullName evidence="4">Beta-ketoacyl-ACP reductase</fullName>
    </submittedName>
</protein>
<reference evidence="4 5" key="1">
    <citation type="submission" date="2020-08" db="EMBL/GenBank/DDBJ databases">
        <title>Genome sequence of Rhizobiales bacterium strain IZ6.</title>
        <authorList>
            <person name="Nakai R."/>
            <person name="Naganuma T."/>
        </authorList>
    </citation>
    <scope>NUCLEOTIDE SEQUENCE [LARGE SCALE GENOMIC DNA]</scope>
    <source>
        <strain evidence="4 5">IZ6</strain>
    </source>
</reference>
<keyword evidence="2" id="KW-0560">Oxidoreductase</keyword>
<name>A0A6S6QJG6_9HYPH</name>
<dbReference type="AlphaFoldDB" id="A0A6S6QJG6"/>
<evidence type="ECO:0000256" key="1">
    <source>
        <dbReference type="ARBA" id="ARBA00006484"/>
    </source>
</evidence>
<comment type="similarity">
    <text evidence="1 3">Belongs to the short-chain dehydrogenases/reductases (SDR) family.</text>
</comment>
<proteinExistence type="inferred from homology"/>